<dbReference type="Gene3D" id="2.60.40.1190">
    <property type="match status" value="1"/>
</dbReference>
<reference evidence="2" key="1">
    <citation type="journal article" date="2020" name="mSystems">
        <title>Genome- and Community-Level Interaction Insights into Carbon Utilization and Element Cycling Functions of Hydrothermarchaeota in Hydrothermal Sediment.</title>
        <authorList>
            <person name="Zhou Z."/>
            <person name="Liu Y."/>
            <person name="Xu W."/>
            <person name="Pan J."/>
            <person name="Luo Z.H."/>
            <person name="Li M."/>
        </authorList>
    </citation>
    <scope>NUCLEOTIDE SEQUENCE [LARGE SCALE GENOMIC DNA]</scope>
    <source>
        <strain evidence="2">SpSt-1181</strain>
    </source>
</reference>
<dbReference type="AlphaFoldDB" id="A0A831WW54"/>
<gene>
    <name evidence="2" type="ORF">ENN50_09545</name>
</gene>
<dbReference type="PANTHER" id="PTHR31475:SF5">
    <property type="entry name" value="UPF0462 PROTEIN C4ORF33 HOMOLOG"/>
    <property type="match status" value="1"/>
</dbReference>
<accession>A0A831WW54</accession>
<dbReference type="Proteomes" id="UP000886335">
    <property type="component" value="Unassembled WGS sequence"/>
</dbReference>
<proteinExistence type="predicted"/>
<evidence type="ECO:0000313" key="2">
    <source>
        <dbReference type="EMBL" id="HED31899.1"/>
    </source>
</evidence>
<dbReference type="PANTHER" id="PTHR31475">
    <property type="entry name" value="UPF0462 PROTEIN"/>
    <property type="match status" value="1"/>
</dbReference>
<organism evidence="2">
    <name type="scientific">Prosthecochloris aestuarii</name>
    <dbReference type="NCBI Taxonomy" id="1102"/>
    <lineage>
        <taxon>Bacteria</taxon>
        <taxon>Pseudomonadati</taxon>
        <taxon>Chlorobiota</taxon>
        <taxon>Chlorobiia</taxon>
        <taxon>Chlorobiales</taxon>
        <taxon>Chlorobiaceae</taxon>
        <taxon>Prosthecochloris</taxon>
    </lineage>
</organism>
<evidence type="ECO:0000256" key="1">
    <source>
        <dbReference type="SAM" id="MobiDB-lite"/>
    </source>
</evidence>
<dbReference type="EMBL" id="DSBW01000216">
    <property type="protein sequence ID" value="HED31899.1"/>
    <property type="molecule type" value="Genomic_DNA"/>
</dbReference>
<feature type="region of interest" description="Disordered" evidence="1">
    <location>
        <begin position="160"/>
        <end position="180"/>
    </location>
</feature>
<comment type="caution">
    <text evidence="2">The sequence shown here is derived from an EMBL/GenBank/DDBJ whole genome shotgun (WGS) entry which is preliminary data.</text>
</comment>
<name>A0A831WW54_PROAE</name>
<sequence length="180" mass="20620">MQAETHRLVIERNWDGGTITPAEKMDILFSLSDDQVNMNVDAPFYNDPPPPGARGEREELWKHKVAELFLLGRDGRYLEIEIGPHGHYLVMEMHALRQASRRITPLQCTTRITDSRWQGTLTLIASPDLLPFTHVNGYAIHGTGSNRRYLAAFPVPGKRPDFHQPERFMPLEKPSHNDRD</sequence>
<protein>
    <submittedName>
        <fullName evidence="2">Uncharacterized protein</fullName>
    </submittedName>
</protein>